<feature type="transmembrane region" description="Helical" evidence="1">
    <location>
        <begin position="109"/>
        <end position="128"/>
    </location>
</feature>
<keyword evidence="1" id="KW-0812">Transmembrane</keyword>
<reference evidence="2 3" key="1">
    <citation type="submission" date="2018-08" db="EMBL/GenBank/DDBJ databases">
        <title>A genome reference for cultivated species of the human gut microbiota.</title>
        <authorList>
            <person name="Zou Y."/>
            <person name="Xue W."/>
            <person name="Luo G."/>
        </authorList>
    </citation>
    <scope>NUCLEOTIDE SEQUENCE [LARGE SCALE GENOMIC DNA]</scope>
    <source>
        <strain evidence="2 3">AF24-12</strain>
    </source>
</reference>
<dbReference type="InterPro" id="IPR045692">
    <property type="entry name" value="DUF6057"/>
</dbReference>
<comment type="caution">
    <text evidence="2">The sequence shown here is derived from an EMBL/GenBank/DDBJ whole genome shotgun (WGS) entry which is preliminary data.</text>
</comment>
<keyword evidence="1" id="KW-1133">Transmembrane helix</keyword>
<feature type="transmembrane region" description="Helical" evidence="1">
    <location>
        <begin position="12"/>
        <end position="29"/>
    </location>
</feature>
<dbReference type="Pfam" id="PF19529">
    <property type="entry name" value="DUF6057"/>
    <property type="match status" value="1"/>
</dbReference>
<dbReference type="AlphaFoldDB" id="A0A3E5E4T2"/>
<accession>A0A3E5E4T2</accession>
<dbReference type="Proteomes" id="UP000283872">
    <property type="component" value="Unassembled WGS sequence"/>
</dbReference>
<feature type="transmembrane region" description="Helical" evidence="1">
    <location>
        <begin position="149"/>
        <end position="166"/>
    </location>
</feature>
<protein>
    <submittedName>
        <fullName evidence="2">Uncharacterized protein</fullName>
    </submittedName>
</protein>
<name>A0A3E5E4T2_9BACT</name>
<evidence type="ECO:0000313" key="3">
    <source>
        <dbReference type="Proteomes" id="UP000283872"/>
    </source>
</evidence>
<sequence>MKNKRSSMAKMQIACAIIFITFTYVYLAFYQADVLAVAQHVFSGGLTNYSYTLAPLLITLVLYLLQVGVYAVTRVKRRFHGLTYFPSFLVLTMITDIPVDIDLHHSLGAWWIILPLCLILWGGLIWIARQLEPIETDPHSNGWFSRYMWVNLLQMLVMILLVNFVASNDRLFHERMRMEHLMKEKQYEKALEVGEKSLKTDSSLTMLRIACLNETGELGSRLFTYPLVGGSKAMMPDSVTVKAMMWKAPKWMQKPSAWMVKHHLKYRLPVDYQLCALLLDKQLDKFVAEVQKHYKVTSGKLPVHYKEALVLYTHRRSNPSIVYHDNVMDTDFEDFQQMDHKYANETEKQNALRDTYGNTYWYYYEYGNK</sequence>
<evidence type="ECO:0000313" key="2">
    <source>
        <dbReference type="EMBL" id="RGS16059.1"/>
    </source>
</evidence>
<gene>
    <name evidence="2" type="ORF">DWY11_07250</name>
</gene>
<proteinExistence type="predicted"/>
<dbReference type="EMBL" id="QRVA01000014">
    <property type="protein sequence ID" value="RGS16059.1"/>
    <property type="molecule type" value="Genomic_DNA"/>
</dbReference>
<organism evidence="2 3">
    <name type="scientific">Segatella copri</name>
    <dbReference type="NCBI Taxonomy" id="165179"/>
    <lineage>
        <taxon>Bacteria</taxon>
        <taxon>Pseudomonadati</taxon>
        <taxon>Bacteroidota</taxon>
        <taxon>Bacteroidia</taxon>
        <taxon>Bacteroidales</taxon>
        <taxon>Prevotellaceae</taxon>
        <taxon>Segatella</taxon>
    </lineage>
</organism>
<keyword evidence="1" id="KW-0472">Membrane</keyword>
<evidence type="ECO:0000256" key="1">
    <source>
        <dbReference type="SAM" id="Phobius"/>
    </source>
</evidence>
<feature type="transmembrane region" description="Helical" evidence="1">
    <location>
        <begin position="49"/>
        <end position="72"/>
    </location>
</feature>
<feature type="transmembrane region" description="Helical" evidence="1">
    <location>
        <begin position="79"/>
        <end position="97"/>
    </location>
</feature>